<dbReference type="KEGG" id="cput:CONPUDRAFT_76271"/>
<accession>A0A5M3MDE5</accession>
<keyword evidence="3" id="KW-1185">Reference proteome</keyword>
<proteinExistence type="predicted"/>
<evidence type="ECO:0000313" key="2">
    <source>
        <dbReference type="EMBL" id="EIW76645.1"/>
    </source>
</evidence>
<dbReference type="GeneID" id="19209481"/>
<evidence type="ECO:0000256" key="1">
    <source>
        <dbReference type="SAM" id="MobiDB-lite"/>
    </source>
</evidence>
<name>A0A5M3MDE5_CONPW</name>
<feature type="compositionally biased region" description="Basic and acidic residues" evidence="1">
    <location>
        <begin position="62"/>
        <end position="83"/>
    </location>
</feature>
<dbReference type="Proteomes" id="UP000053558">
    <property type="component" value="Unassembled WGS sequence"/>
</dbReference>
<protein>
    <submittedName>
        <fullName evidence="2">Uncharacterized protein</fullName>
    </submittedName>
</protein>
<dbReference type="AlphaFoldDB" id="A0A5M3MDE5"/>
<gene>
    <name evidence="2" type="ORF">CONPUDRAFT_76271</name>
</gene>
<comment type="caution">
    <text evidence="2">The sequence shown here is derived from an EMBL/GenBank/DDBJ whole genome shotgun (WGS) entry which is preliminary data.</text>
</comment>
<reference evidence="3" key="1">
    <citation type="journal article" date="2012" name="Science">
        <title>The Paleozoic origin of enzymatic lignin decomposition reconstructed from 31 fungal genomes.</title>
        <authorList>
            <person name="Floudas D."/>
            <person name="Binder M."/>
            <person name="Riley R."/>
            <person name="Barry K."/>
            <person name="Blanchette R.A."/>
            <person name="Henrissat B."/>
            <person name="Martinez A.T."/>
            <person name="Otillar R."/>
            <person name="Spatafora J.W."/>
            <person name="Yadav J.S."/>
            <person name="Aerts A."/>
            <person name="Benoit I."/>
            <person name="Boyd A."/>
            <person name="Carlson A."/>
            <person name="Copeland A."/>
            <person name="Coutinho P.M."/>
            <person name="de Vries R.P."/>
            <person name="Ferreira P."/>
            <person name="Findley K."/>
            <person name="Foster B."/>
            <person name="Gaskell J."/>
            <person name="Glotzer D."/>
            <person name="Gorecki P."/>
            <person name="Heitman J."/>
            <person name="Hesse C."/>
            <person name="Hori C."/>
            <person name="Igarashi K."/>
            <person name="Jurgens J.A."/>
            <person name="Kallen N."/>
            <person name="Kersten P."/>
            <person name="Kohler A."/>
            <person name="Kuees U."/>
            <person name="Kumar T.K.A."/>
            <person name="Kuo A."/>
            <person name="LaButti K."/>
            <person name="Larrondo L.F."/>
            <person name="Lindquist E."/>
            <person name="Ling A."/>
            <person name="Lombard V."/>
            <person name="Lucas S."/>
            <person name="Lundell T."/>
            <person name="Martin R."/>
            <person name="McLaughlin D.J."/>
            <person name="Morgenstern I."/>
            <person name="Morin E."/>
            <person name="Murat C."/>
            <person name="Nagy L.G."/>
            <person name="Nolan M."/>
            <person name="Ohm R.A."/>
            <person name="Patyshakuliyeva A."/>
            <person name="Rokas A."/>
            <person name="Ruiz-Duenas F.J."/>
            <person name="Sabat G."/>
            <person name="Salamov A."/>
            <person name="Samejima M."/>
            <person name="Schmutz J."/>
            <person name="Slot J.C."/>
            <person name="St John F."/>
            <person name="Stenlid J."/>
            <person name="Sun H."/>
            <person name="Sun S."/>
            <person name="Syed K."/>
            <person name="Tsang A."/>
            <person name="Wiebenga A."/>
            <person name="Young D."/>
            <person name="Pisabarro A."/>
            <person name="Eastwood D.C."/>
            <person name="Martin F."/>
            <person name="Cullen D."/>
            <person name="Grigoriev I.V."/>
            <person name="Hibbett D.S."/>
        </authorList>
    </citation>
    <scope>NUCLEOTIDE SEQUENCE [LARGE SCALE GENOMIC DNA]</scope>
    <source>
        <strain evidence="3">RWD-64-598 SS2</strain>
    </source>
</reference>
<dbReference type="RefSeq" id="XP_007772920.1">
    <property type="nucleotide sequence ID" value="XM_007774730.1"/>
</dbReference>
<feature type="compositionally biased region" description="Basic and acidic residues" evidence="1">
    <location>
        <begin position="41"/>
        <end position="55"/>
    </location>
</feature>
<organism evidence="2 3">
    <name type="scientific">Coniophora puteana (strain RWD-64-598)</name>
    <name type="common">Brown rot fungus</name>
    <dbReference type="NCBI Taxonomy" id="741705"/>
    <lineage>
        <taxon>Eukaryota</taxon>
        <taxon>Fungi</taxon>
        <taxon>Dikarya</taxon>
        <taxon>Basidiomycota</taxon>
        <taxon>Agaricomycotina</taxon>
        <taxon>Agaricomycetes</taxon>
        <taxon>Agaricomycetidae</taxon>
        <taxon>Boletales</taxon>
        <taxon>Coniophorineae</taxon>
        <taxon>Coniophoraceae</taxon>
        <taxon>Coniophora</taxon>
    </lineage>
</organism>
<feature type="compositionally biased region" description="Polar residues" evidence="1">
    <location>
        <begin position="13"/>
        <end position="35"/>
    </location>
</feature>
<sequence>MSEGLALPIRFGPSSSPVGSRTSMTMAQDQVNQARKTQKGGWEERRHERRKEAHIRTALIERNPKSSRESDPHKEGRSPDDWRAVGAALNEIRTPVFRSTEGAGLSQRLGKILLDRECLRLAPRGS</sequence>
<dbReference type="EMBL" id="JH711585">
    <property type="protein sequence ID" value="EIW76645.1"/>
    <property type="molecule type" value="Genomic_DNA"/>
</dbReference>
<feature type="region of interest" description="Disordered" evidence="1">
    <location>
        <begin position="1"/>
        <end position="83"/>
    </location>
</feature>
<evidence type="ECO:0000313" key="3">
    <source>
        <dbReference type="Proteomes" id="UP000053558"/>
    </source>
</evidence>